<feature type="domain" description="Peptidase S8/S53" evidence="11">
    <location>
        <begin position="138"/>
        <end position="589"/>
    </location>
</feature>
<dbReference type="InterPro" id="IPR041469">
    <property type="entry name" value="Subtilisin-like_FN3"/>
</dbReference>
<dbReference type="InterPro" id="IPR010259">
    <property type="entry name" value="S8pro/Inhibitor_I9"/>
</dbReference>
<dbReference type="InterPro" id="IPR045051">
    <property type="entry name" value="SBT"/>
</dbReference>
<comment type="caution">
    <text evidence="14">The sequence shown here is derived from an EMBL/GenBank/DDBJ whole genome shotgun (WGS) entry which is preliminary data.</text>
</comment>
<feature type="region of interest" description="Disordered" evidence="9">
    <location>
        <begin position="195"/>
        <end position="215"/>
    </location>
</feature>
<keyword evidence="5 10" id="KW-0732">Signal</keyword>
<dbReference type="Proteomes" id="UP000685013">
    <property type="component" value="Chromosome 4"/>
</dbReference>
<evidence type="ECO:0000259" key="11">
    <source>
        <dbReference type="Pfam" id="PF00082"/>
    </source>
</evidence>
<feature type="active site" description="Charge relay system" evidence="8">
    <location>
        <position position="1928"/>
    </location>
</feature>
<feature type="active site" description="Charge relay system" evidence="8">
    <location>
        <position position="1603"/>
    </location>
</feature>
<evidence type="ECO:0000256" key="1">
    <source>
        <dbReference type="ARBA" id="ARBA00004613"/>
    </source>
</evidence>
<organism evidence="14 15">
    <name type="scientific">Cucurbita argyrosperma subsp. sororia</name>
    <dbReference type="NCBI Taxonomy" id="37648"/>
    <lineage>
        <taxon>Eukaryota</taxon>
        <taxon>Viridiplantae</taxon>
        <taxon>Streptophyta</taxon>
        <taxon>Embryophyta</taxon>
        <taxon>Tracheophyta</taxon>
        <taxon>Spermatophyta</taxon>
        <taxon>Magnoliopsida</taxon>
        <taxon>eudicotyledons</taxon>
        <taxon>Gunneridae</taxon>
        <taxon>Pentapetalae</taxon>
        <taxon>rosids</taxon>
        <taxon>fabids</taxon>
        <taxon>Cucurbitales</taxon>
        <taxon>Cucurbitaceae</taxon>
        <taxon>Cucurbiteae</taxon>
        <taxon>Cucurbita</taxon>
    </lineage>
</organism>
<comment type="similarity">
    <text evidence="2 8">Belongs to the peptidase S8 family.</text>
</comment>
<feature type="compositionally biased region" description="Basic and acidic residues" evidence="9">
    <location>
        <begin position="199"/>
        <end position="211"/>
    </location>
</feature>
<feature type="non-terminal residue" evidence="14">
    <location>
        <position position="1"/>
    </location>
</feature>
<evidence type="ECO:0000256" key="10">
    <source>
        <dbReference type="SAM" id="SignalP"/>
    </source>
</evidence>
<feature type="region of interest" description="Disordered" evidence="9">
    <location>
        <begin position="891"/>
        <end position="912"/>
    </location>
</feature>
<feature type="active site" description="Charge relay system" evidence="8">
    <location>
        <position position="538"/>
    </location>
</feature>
<feature type="domain" description="Subtilisin-like protease fibronectin type-III" evidence="13">
    <location>
        <begin position="2035"/>
        <end position="2129"/>
    </location>
</feature>
<feature type="active site" description="Charge relay system" evidence="8">
    <location>
        <position position="1538"/>
    </location>
</feature>
<protein>
    <recommendedName>
        <fullName evidence="16">Cucumisin-like</fullName>
    </recommendedName>
</protein>
<evidence type="ECO:0000259" key="12">
    <source>
        <dbReference type="Pfam" id="PF05922"/>
    </source>
</evidence>
<accession>A0AAV6NLB9</accession>
<evidence type="ECO:0000256" key="5">
    <source>
        <dbReference type="ARBA" id="ARBA00022729"/>
    </source>
</evidence>
<dbReference type="CDD" id="cd02120">
    <property type="entry name" value="PA_subtilisin_like"/>
    <property type="match status" value="3"/>
</dbReference>
<proteinExistence type="inferred from homology"/>
<evidence type="ECO:0000256" key="7">
    <source>
        <dbReference type="ARBA" id="ARBA00022825"/>
    </source>
</evidence>
<feature type="active site" description="Charge relay system" evidence="8">
    <location>
        <position position="906"/>
    </location>
</feature>
<dbReference type="FunFam" id="3.40.50.200:FF:000006">
    <property type="entry name" value="Subtilisin-like protease SBT1.5"/>
    <property type="match status" value="3"/>
</dbReference>
<dbReference type="InterPro" id="IPR000209">
    <property type="entry name" value="Peptidase_S8/S53_dom"/>
</dbReference>
<keyword evidence="6 8" id="KW-0378">Hydrolase</keyword>
<dbReference type="PANTHER" id="PTHR10795">
    <property type="entry name" value="PROPROTEIN CONVERTASE SUBTILISIN/KEXIN"/>
    <property type="match status" value="1"/>
</dbReference>
<feature type="active site" description="Charge relay system" evidence="8">
    <location>
        <position position="210"/>
    </location>
</feature>
<dbReference type="GO" id="GO:0004252">
    <property type="term" value="F:serine-type endopeptidase activity"/>
    <property type="evidence" value="ECO:0007669"/>
    <property type="project" value="UniProtKB-UniRule"/>
</dbReference>
<comment type="subcellular location">
    <subcellularLocation>
        <location evidence="1">Secreted</location>
    </subcellularLocation>
</comment>
<evidence type="ECO:0000313" key="15">
    <source>
        <dbReference type="Proteomes" id="UP000685013"/>
    </source>
</evidence>
<feature type="domain" description="Peptidase S8/S53" evidence="11">
    <location>
        <begin position="834"/>
        <end position="1285"/>
    </location>
</feature>
<evidence type="ECO:0000256" key="8">
    <source>
        <dbReference type="PROSITE-ProRule" id="PRU01240"/>
    </source>
</evidence>
<evidence type="ECO:0000256" key="3">
    <source>
        <dbReference type="ARBA" id="ARBA00022525"/>
    </source>
</evidence>
<evidence type="ECO:0000256" key="9">
    <source>
        <dbReference type="SAM" id="MobiDB-lite"/>
    </source>
</evidence>
<feature type="active site" description="Charge relay system" evidence="8">
    <location>
        <position position="1234"/>
    </location>
</feature>
<dbReference type="PROSITE" id="PS51892">
    <property type="entry name" value="SUBTILASE"/>
    <property type="match status" value="3"/>
</dbReference>
<keyword evidence="4 8" id="KW-0645">Protease</keyword>
<evidence type="ECO:0000259" key="13">
    <source>
        <dbReference type="Pfam" id="PF17766"/>
    </source>
</evidence>
<name>A0AAV6NLB9_9ROSI</name>
<dbReference type="Pfam" id="PF05922">
    <property type="entry name" value="Inhibitor_I9"/>
    <property type="match status" value="1"/>
</dbReference>
<evidence type="ECO:0008006" key="16">
    <source>
        <dbReference type="Google" id="ProtNLM"/>
    </source>
</evidence>
<keyword evidence="7 8" id="KW-0720">Serine protease</keyword>
<evidence type="ECO:0000256" key="4">
    <source>
        <dbReference type="ARBA" id="ARBA00022670"/>
    </source>
</evidence>
<dbReference type="GO" id="GO:0005576">
    <property type="term" value="C:extracellular region"/>
    <property type="evidence" value="ECO:0007669"/>
    <property type="project" value="UniProtKB-SubCell"/>
</dbReference>
<feature type="domain" description="Subtilisin-like protease fibronectin type-III" evidence="13">
    <location>
        <begin position="1340"/>
        <end position="1432"/>
    </location>
</feature>
<evidence type="ECO:0000256" key="6">
    <source>
        <dbReference type="ARBA" id="ARBA00022801"/>
    </source>
</evidence>
<dbReference type="PROSITE" id="PS00138">
    <property type="entry name" value="SUBTILASE_SER"/>
    <property type="match status" value="3"/>
</dbReference>
<dbReference type="Pfam" id="PF00082">
    <property type="entry name" value="Peptidase_S8"/>
    <property type="match status" value="3"/>
</dbReference>
<gene>
    <name evidence="14" type="ORF">SDJN03_05260</name>
</gene>
<reference evidence="14 15" key="1">
    <citation type="journal article" date="2021" name="Hortic Res">
        <title>The domestication of Cucurbita argyrosperma as revealed by the genome of its wild relative.</title>
        <authorList>
            <person name="Barrera-Redondo J."/>
            <person name="Sanchez-de la Vega G."/>
            <person name="Aguirre-Liguori J.A."/>
            <person name="Castellanos-Morales G."/>
            <person name="Gutierrez-Guerrero Y.T."/>
            <person name="Aguirre-Dugua X."/>
            <person name="Aguirre-Planter E."/>
            <person name="Tenaillon M.I."/>
            <person name="Lira-Saade R."/>
            <person name="Eguiarte L.E."/>
        </authorList>
    </citation>
    <scope>NUCLEOTIDE SEQUENCE [LARGE SCALE GENOMIC DNA]</scope>
    <source>
        <strain evidence="14">JBR-2021</strain>
    </source>
</reference>
<evidence type="ECO:0000313" key="14">
    <source>
        <dbReference type="EMBL" id="KAG6600027.1"/>
    </source>
</evidence>
<keyword evidence="3" id="KW-0964">Secreted</keyword>
<feature type="domain" description="Inhibitor I9" evidence="12">
    <location>
        <begin position="39"/>
        <end position="112"/>
    </location>
</feature>
<feature type="active site" description="Charge relay system" evidence="8">
    <location>
        <position position="146"/>
    </location>
</feature>
<feature type="domain" description="Peptidase S8/S53" evidence="11">
    <location>
        <begin position="1531"/>
        <end position="1979"/>
    </location>
</feature>
<dbReference type="InterPro" id="IPR023828">
    <property type="entry name" value="Peptidase_S8_Ser-AS"/>
</dbReference>
<dbReference type="GO" id="GO:0009609">
    <property type="term" value="P:response to symbiotic bacterium"/>
    <property type="evidence" value="ECO:0007669"/>
    <property type="project" value="UniProtKB-ARBA"/>
</dbReference>
<dbReference type="Pfam" id="PF17766">
    <property type="entry name" value="fn3_6"/>
    <property type="match status" value="3"/>
</dbReference>
<dbReference type="GO" id="GO:0006508">
    <property type="term" value="P:proteolysis"/>
    <property type="evidence" value="ECO:0007669"/>
    <property type="project" value="UniProtKB-KW"/>
</dbReference>
<feature type="domain" description="Subtilisin-like protease fibronectin type-III" evidence="13">
    <location>
        <begin position="644"/>
        <end position="736"/>
    </location>
</feature>
<keyword evidence="15" id="KW-1185">Reference proteome</keyword>
<feature type="active site" description="Charge relay system" evidence="8">
    <location>
        <position position="842"/>
    </location>
</feature>
<feature type="compositionally biased region" description="Basic and acidic residues" evidence="9">
    <location>
        <begin position="898"/>
        <end position="907"/>
    </location>
</feature>
<dbReference type="EMBL" id="JAGKQH010000004">
    <property type="protein sequence ID" value="KAG6600027.1"/>
    <property type="molecule type" value="Genomic_DNA"/>
</dbReference>
<dbReference type="FunFam" id="3.30.70.80:FF:000002">
    <property type="entry name" value="Subtilisin-like protease SBT5.3"/>
    <property type="match status" value="1"/>
</dbReference>
<dbReference type="CDD" id="cd04852">
    <property type="entry name" value="Peptidases_S8_3"/>
    <property type="match status" value="3"/>
</dbReference>
<feature type="chain" id="PRO_5043955650" description="Cucumisin-like" evidence="10">
    <location>
        <begin position="28"/>
        <end position="2135"/>
    </location>
</feature>
<sequence>MIVAGNNASSSLIFKLVVLNFVCCLLASSFDSGNDGRKVYIVYLGNKREDTASTPSHHMRMLEETIGSTFAPEALLHSYKRSFNGFVVRLTEEEAQKISAKEGVVSVFPNEKKHPHTTRSWDFMGFTTNVPRVKQVESDIVVGVLDTGIWPESPSFSDEGYGPPPAKWKGACQTSTNFRCNKKIIGARAYRSDNNFPPEDFKSPRDSEGHGTHTASTVAGGLVSQASLFGLALGTARGGVPSARIAVYKICWSDGCEDADILAAFDDAIADGVDIISLSVGGNEPKFYFNDSIAIGAFHSMKNGILTSNSAGNDGPDFLTIRNFSPWSLSVAASSIDRKLVSKVQLGNNNIFQGFTINTFDLQQKQFPLIYAGNAPNISGGFTGATSRFCSRNSVDRNLVKGKILVCDSIVSPSTFASFSSAVGVVMNDAGVKDNARSYPLPSSYLGTVAGNNIKTYMGSNNFPTATIFKSNAVNDTSAPIVVSFSSRGPNPETLDILKPDLTAPGVEILAAWPPDAPVSSGIRDSRSTLYNIISGTSMSCPHATAAAVYVKTFHPTWSPAAIKSALMTTAIPLNVELNPQAEFAYGAGHIDPLKATNPGLVYDANETDYVNFLCGQGYSTAMVRRLTGDGSVCTAANSGRVWDLNYPSFALSTTPSESINQFFTRTLTNVDTEASTYTSKILGAPEGLTITVDPPALSFNGIGDKKSFTLTIDGTIIQTIVSASVVWSDGSHNVYIVYLGNKPDDMASTPSHHMRLLEEVVGSTFAPDALLHSYKRSFNGFVVRLTEGEAQKIRAKDGVVSVFSNGKKHLHTTRSWDFMGFTTNVPRVNQVESDIVVGVLDSGIWPESPSFSDVGYGPPPAKWKGACQASTNFRCNKKIIGARAYRSDNNFPPEDFESPRDSDGHGTHTASTVAGGLVSQASLYGLALGTARGGVPSARIAVYKICWSDGCYDADILAAFDDAIADGVDIISLSVGGSEPRYYFNDSIAIGAFHSMKHGILTSNSAGNDGPDYFTIRNFSPWSLSVAASSIDRKLVSKVQLGNNNIFQGYTINTFDLQGKQYPLIYAGHAPNISGGFTGSSSRYCSQNSVDRNLVKGKIVVCDSILSPSTFVSLSSAVGVVMNDAGLKDNARSYPLPSSYLTRAAGNHVKNYMGSNNFPTATIFKSNEVNDTSAPIVVSFSSRGPNPETNDILKPDLTAPGVEILAAWAPIAPVSSGIKDSRTTLYNIISGTSMSCPHATAAAVYVKTFHPTWSPAAIKSALMTTAIPLNVELNPQAEFAYGAGHIDPLKATNPGLVYDANETDYVNFLCGQGYSTAMVRRLTGDGSVCTAANSGRVWDLNYPSFALSTTPSESINQFFTRTLTNVNTEASTYTSKILGAPEGLTITVDPPALSFNSIGDKKSFTLTIDGTISQSIVSASVVWSDGSHNVYVVYMGTSFEPDYSTASKQHINMLQQVLTISDASKSLIYSYHRSFSGFAATLNDEEARKLAEMDGVVSMFVSEKKHLQTTRSWDFMGLFERAPRTRLESELIIGILDTGIWPESESFSDEGFGPPPAKWKGECQSSYNFTCNNKIIGARSFRSGAIINCEHDNLSPRDTEGHGTLTSSTAAGNLVTGASLFGLGLGTSRGGSPSARIAVYKICWSEGCFDADILAAFDHAIADGVDIISLSVAGSDLKDYFEDSIAIGAFHAMKNGILTSNAGGNTGPLFGTIQNVSPWSLSVAASTIDRKFVTNVKLGNGDSFLGISVNTFQLGDKLFPLIYAGDAPNTTAGFDGSSSRFCFNGSLDVNLIQGKIVLCDGIADGVVSSGAVGMIMQDDTLQEAALLFPLPSSQLDFNTGKNVFQYMRSTSNPVASIEKSTATKDLLAPYVVSFSSRGPSLLTPDILKPDLAAPGVDILASWPEGSAITGFTWDNRKAPFNIVSGTSIACPHATGAAAYVKSFHPTWSPAAIKSALMTTALPMTPKVNAEAEFAYGAGHLNPVNATNPGLVYDAQYIDYIKFLCGQGYSTENLRLVTGDQINCSDVRKTAASHLNYPSFALLIKSQRLATCIYRRTVTNVGLSVSTYKAVIQAPSGLKVRVYPTTLSFSSLGQKISFTVRVEVESDEKMLSGSLTWDDGLHLVRSPIVAYHLPS</sequence>
<feature type="signal peptide" evidence="10">
    <location>
        <begin position="1"/>
        <end position="27"/>
    </location>
</feature>
<evidence type="ECO:0000256" key="2">
    <source>
        <dbReference type="ARBA" id="ARBA00011073"/>
    </source>
</evidence>
<dbReference type="InterPro" id="IPR034197">
    <property type="entry name" value="Peptidases_S8_3"/>
</dbReference>